<keyword evidence="4" id="KW-1185">Reference proteome</keyword>
<dbReference type="RefSeq" id="WP_131445631.1">
    <property type="nucleotide sequence ID" value="NZ_SJZI01000001.1"/>
</dbReference>
<feature type="transmembrane region" description="Helical" evidence="1">
    <location>
        <begin position="89"/>
        <end position="110"/>
    </location>
</feature>
<name>A0A4R1BQR8_9BACT</name>
<dbReference type="SUPFAM" id="SSF103481">
    <property type="entry name" value="Multidrug resistance efflux transporter EmrE"/>
    <property type="match status" value="2"/>
</dbReference>
<accession>A0A4R1BQR8</accession>
<dbReference type="OrthoDB" id="9150437at2"/>
<dbReference type="AlphaFoldDB" id="A0A4R1BQR8"/>
<proteinExistence type="predicted"/>
<protein>
    <submittedName>
        <fullName evidence="3">EamA family transporter</fullName>
    </submittedName>
</protein>
<gene>
    <name evidence="3" type="ORF">EPD60_00510</name>
</gene>
<dbReference type="Pfam" id="PF00892">
    <property type="entry name" value="EamA"/>
    <property type="match status" value="2"/>
</dbReference>
<sequence>MRKALLQLHAAVFLWGFTGVLGRAITLSQTWLVWYRLLITVVSLWILYALLGKIRRMPLKSALFIAFIGFILALHWVCFYGSIKYSNVTIALTCLSTTALLASFLEPIIVGRRFDPWEIGLGLFAIAGIILIYNTHLQFSTGIIIGLVSAVLTVLVSVTTKKIIDRFEPEAITLYQLTGGFAGLTLLLPVYQHFFPEPNSVPVAKDWLWLTLLSWACTIGTFFLYIRALKKVSAFTMNLVLTLEPVYGIVLAFALYRENREVSPWFYLGFALISVAVAFHMWRLLRPKKETVTMAENPMQEM</sequence>
<feature type="transmembrane region" description="Helical" evidence="1">
    <location>
        <begin position="262"/>
        <end position="282"/>
    </location>
</feature>
<feature type="transmembrane region" description="Helical" evidence="1">
    <location>
        <begin position="63"/>
        <end position="83"/>
    </location>
</feature>
<feature type="domain" description="EamA" evidence="2">
    <location>
        <begin position="141"/>
        <end position="278"/>
    </location>
</feature>
<dbReference type="Proteomes" id="UP000295334">
    <property type="component" value="Unassembled WGS sequence"/>
</dbReference>
<dbReference type="GO" id="GO:0016020">
    <property type="term" value="C:membrane"/>
    <property type="evidence" value="ECO:0007669"/>
    <property type="project" value="InterPro"/>
</dbReference>
<keyword evidence="1" id="KW-0812">Transmembrane</keyword>
<feature type="transmembrane region" description="Helical" evidence="1">
    <location>
        <begin position="117"/>
        <end position="133"/>
    </location>
</feature>
<dbReference type="InterPro" id="IPR037185">
    <property type="entry name" value="EmrE-like"/>
</dbReference>
<organism evidence="3 4">
    <name type="scientific">Flaviaesturariibacter flavus</name>
    <dbReference type="NCBI Taxonomy" id="2502780"/>
    <lineage>
        <taxon>Bacteria</taxon>
        <taxon>Pseudomonadati</taxon>
        <taxon>Bacteroidota</taxon>
        <taxon>Chitinophagia</taxon>
        <taxon>Chitinophagales</taxon>
        <taxon>Chitinophagaceae</taxon>
        <taxon>Flaviaestuariibacter</taxon>
    </lineage>
</organism>
<evidence type="ECO:0000313" key="3">
    <source>
        <dbReference type="EMBL" id="TCJ19637.1"/>
    </source>
</evidence>
<comment type="caution">
    <text evidence="3">The sequence shown here is derived from an EMBL/GenBank/DDBJ whole genome shotgun (WGS) entry which is preliminary data.</text>
</comment>
<feature type="transmembrane region" description="Helical" evidence="1">
    <location>
        <begin position="32"/>
        <end position="51"/>
    </location>
</feature>
<evidence type="ECO:0000313" key="4">
    <source>
        <dbReference type="Proteomes" id="UP000295334"/>
    </source>
</evidence>
<dbReference type="EMBL" id="SJZI01000001">
    <property type="protein sequence ID" value="TCJ19637.1"/>
    <property type="molecule type" value="Genomic_DNA"/>
</dbReference>
<keyword evidence="1" id="KW-0472">Membrane</keyword>
<evidence type="ECO:0000256" key="1">
    <source>
        <dbReference type="SAM" id="Phobius"/>
    </source>
</evidence>
<feature type="transmembrane region" description="Helical" evidence="1">
    <location>
        <begin position="207"/>
        <end position="226"/>
    </location>
</feature>
<dbReference type="PANTHER" id="PTHR22911">
    <property type="entry name" value="ACYL-MALONYL CONDENSING ENZYME-RELATED"/>
    <property type="match status" value="1"/>
</dbReference>
<reference evidence="3 4" key="1">
    <citation type="submission" date="2019-03" db="EMBL/GenBank/DDBJ databases">
        <authorList>
            <person name="Kim M.K.M."/>
        </authorList>
    </citation>
    <scope>NUCLEOTIDE SEQUENCE [LARGE SCALE GENOMIC DNA]</scope>
    <source>
        <strain evidence="3 4">17J68-12</strain>
    </source>
</reference>
<feature type="transmembrane region" description="Helical" evidence="1">
    <location>
        <begin position="172"/>
        <end position="195"/>
    </location>
</feature>
<keyword evidence="1" id="KW-1133">Transmembrane helix</keyword>
<dbReference type="InterPro" id="IPR000620">
    <property type="entry name" value="EamA_dom"/>
</dbReference>
<feature type="transmembrane region" description="Helical" evidence="1">
    <location>
        <begin position="139"/>
        <end position="160"/>
    </location>
</feature>
<dbReference type="PANTHER" id="PTHR22911:SF79">
    <property type="entry name" value="MOBA-LIKE NTP TRANSFERASE DOMAIN-CONTAINING PROTEIN"/>
    <property type="match status" value="1"/>
</dbReference>
<feature type="domain" description="EamA" evidence="2">
    <location>
        <begin position="4"/>
        <end position="133"/>
    </location>
</feature>
<evidence type="ECO:0000259" key="2">
    <source>
        <dbReference type="Pfam" id="PF00892"/>
    </source>
</evidence>
<feature type="transmembrane region" description="Helical" evidence="1">
    <location>
        <begin position="238"/>
        <end position="256"/>
    </location>
</feature>